<protein>
    <submittedName>
        <fullName evidence="3">Uncharacterized protein</fullName>
    </submittedName>
</protein>
<sequence length="109" mass="12015">MEKFSLNSGPGDLERELEIQGRLAERAEAAEPLRENGKAGNGQSRTVSQAHSSNPRMLVVLDILCLIVGVCVSVVTLVYQFPVIFLRSSRLSVSSRCFNQTMVAFVLKF</sequence>
<gene>
    <name evidence="3" type="ORF">Baya_14345</name>
</gene>
<accession>A0A556V8Y0</accession>
<evidence type="ECO:0000313" key="4">
    <source>
        <dbReference type="Proteomes" id="UP000319801"/>
    </source>
</evidence>
<feature type="transmembrane region" description="Helical" evidence="2">
    <location>
        <begin position="58"/>
        <end position="86"/>
    </location>
</feature>
<evidence type="ECO:0000256" key="2">
    <source>
        <dbReference type="SAM" id="Phobius"/>
    </source>
</evidence>
<feature type="region of interest" description="Disordered" evidence="1">
    <location>
        <begin position="29"/>
        <end position="52"/>
    </location>
</feature>
<evidence type="ECO:0000256" key="1">
    <source>
        <dbReference type="SAM" id="MobiDB-lite"/>
    </source>
</evidence>
<keyword evidence="2" id="KW-0472">Membrane</keyword>
<evidence type="ECO:0000313" key="3">
    <source>
        <dbReference type="EMBL" id="TTA69418.1"/>
    </source>
</evidence>
<feature type="compositionally biased region" description="Polar residues" evidence="1">
    <location>
        <begin position="41"/>
        <end position="52"/>
    </location>
</feature>
<keyword evidence="4" id="KW-1185">Reference proteome</keyword>
<reference evidence="3 4" key="1">
    <citation type="journal article" date="2019" name="Genome Biol. Evol.">
        <title>Whole-Genome Sequencing of the Giant Devil Catfish, Bagarius yarrelli.</title>
        <authorList>
            <person name="Jiang W."/>
            <person name="Lv Y."/>
            <person name="Cheng L."/>
            <person name="Yang K."/>
            <person name="Chao B."/>
            <person name="Wang X."/>
            <person name="Li Y."/>
            <person name="Pan X."/>
            <person name="You X."/>
            <person name="Zhang Y."/>
            <person name="Yang J."/>
            <person name="Li J."/>
            <person name="Zhang X."/>
            <person name="Liu S."/>
            <person name="Sun C."/>
            <person name="Yang J."/>
            <person name="Shi Q."/>
        </authorList>
    </citation>
    <scope>NUCLEOTIDE SEQUENCE [LARGE SCALE GENOMIC DNA]</scope>
    <source>
        <strain evidence="3">JWS20170419001</strain>
        <tissue evidence="3">Muscle</tissue>
    </source>
</reference>
<comment type="caution">
    <text evidence="3">The sequence shown here is derived from an EMBL/GenBank/DDBJ whole genome shotgun (WGS) entry which is preliminary data.</text>
</comment>
<organism evidence="3 4">
    <name type="scientific">Bagarius yarrelli</name>
    <name type="common">Goonch</name>
    <name type="synonym">Bagrus yarrelli</name>
    <dbReference type="NCBI Taxonomy" id="175774"/>
    <lineage>
        <taxon>Eukaryota</taxon>
        <taxon>Metazoa</taxon>
        <taxon>Chordata</taxon>
        <taxon>Craniata</taxon>
        <taxon>Vertebrata</taxon>
        <taxon>Euteleostomi</taxon>
        <taxon>Actinopterygii</taxon>
        <taxon>Neopterygii</taxon>
        <taxon>Teleostei</taxon>
        <taxon>Ostariophysi</taxon>
        <taxon>Siluriformes</taxon>
        <taxon>Sisoridae</taxon>
        <taxon>Sisorinae</taxon>
        <taxon>Bagarius</taxon>
    </lineage>
</organism>
<keyword evidence="2" id="KW-1133">Transmembrane helix</keyword>
<proteinExistence type="predicted"/>
<name>A0A556V8Y0_BAGYA</name>
<dbReference type="EMBL" id="VCAZ01000163">
    <property type="protein sequence ID" value="TTA69418.1"/>
    <property type="molecule type" value="Genomic_DNA"/>
</dbReference>
<dbReference type="AlphaFoldDB" id="A0A556V8Y0"/>
<dbReference type="OrthoDB" id="10507303at2759"/>
<dbReference type="Proteomes" id="UP000319801">
    <property type="component" value="Unassembled WGS sequence"/>
</dbReference>
<keyword evidence="2" id="KW-0812">Transmembrane</keyword>